<accession>A0AAD2GX32</accession>
<keyword evidence="2" id="KW-0812">Transmembrane</keyword>
<keyword evidence="4" id="KW-1185">Reference proteome</keyword>
<comment type="caution">
    <text evidence="3">The sequence shown here is derived from an EMBL/GenBank/DDBJ whole genome shotgun (WGS) entry which is preliminary data.</text>
</comment>
<feature type="transmembrane region" description="Helical" evidence="2">
    <location>
        <begin position="44"/>
        <end position="65"/>
    </location>
</feature>
<protein>
    <submittedName>
        <fullName evidence="3">Uncharacterized protein</fullName>
    </submittedName>
</protein>
<dbReference type="EMBL" id="CAVNYO010000082">
    <property type="protein sequence ID" value="CAK5265131.1"/>
    <property type="molecule type" value="Genomic_DNA"/>
</dbReference>
<dbReference type="AlphaFoldDB" id="A0AAD2GX32"/>
<organism evidence="3 4">
    <name type="scientific">Mycena citricolor</name>
    <dbReference type="NCBI Taxonomy" id="2018698"/>
    <lineage>
        <taxon>Eukaryota</taxon>
        <taxon>Fungi</taxon>
        <taxon>Dikarya</taxon>
        <taxon>Basidiomycota</taxon>
        <taxon>Agaricomycotina</taxon>
        <taxon>Agaricomycetes</taxon>
        <taxon>Agaricomycetidae</taxon>
        <taxon>Agaricales</taxon>
        <taxon>Marasmiineae</taxon>
        <taxon>Mycenaceae</taxon>
        <taxon>Mycena</taxon>
    </lineage>
</organism>
<dbReference type="Proteomes" id="UP001295794">
    <property type="component" value="Unassembled WGS sequence"/>
</dbReference>
<evidence type="ECO:0000256" key="1">
    <source>
        <dbReference type="SAM" id="MobiDB-lite"/>
    </source>
</evidence>
<proteinExistence type="predicted"/>
<sequence>MARPRREDSLKQSLLNVSPSGREARTQDHLWSPTYPGVLGVPMWLSYCSGSMYVLYTSAPLLIVLGPLGS</sequence>
<keyword evidence="2" id="KW-0472">Membrane</keyword>
<keyword evidence="2" id="KW-1133">Transmembrane helix</keyword>
<name>A0AAD2GX32_9AGAR</name>
<evidence type="ECO:0000313" key="4">
    <source>
        <dbReference type="Proteomes" id="UP001295794"/>
    </source>
</evidence>
<evidence type="ECO:0000313" key="3">
    <source>
        <dbReference type="EMBL" id="CAK5265131.1"/>
    </source>
</evidence>
<evidence type="ECO:0000256" key="2">
    <source>
        <dbReference type="SAM" id="Phobius"/>
    </source>
</evidence>
<gene>
    <name evidence="3" type="ORF">MYCIT1_LOCUS5900</name>
</gene>
<feature type="region of interest" description="Disordered" evidence="1">
    <location>
        <begin position="1"/>
        <end position="26"/>
    </location>
</feature>
<reference evidence="3" key="1">
    <citation type="submission" date="2023-11" db="EMBL/GenBank/DDBJ databases">
        <authorList>
            <person name="De Vega J J."/>
            <person name="De Vega J J."/>
        </authorList>
    </citation>
    <scope>NUCLEOTIDE SEQUENCE</scope>
</reference>
<feature type="compositionally biased region" description="Basic and acidic residues" evidence="1">
    <location>
        <begin position="1"/>
        <end position="10"/>
    </location>
</feature>